<evidence type="ECO:0000256" key="3">
    <source>
        <dbReference type="ARBA" id="ARBA00022553"/>
    </source>
</evidence>
<evidence type="ECO:0000256" key="1">
    <source>
        <dbReference type="ARBA" id="ARBA00000085"/>
    </source>
</evidence>
<accession>A0A3S2U6U5</accession>
<dbReference type="Pfam" id="PF00072">
    <property type="entry name" value="Response_reg"/>
    <property type="match status" value="1"/>
</dbReference>
<protein>
    <recommendedName>
        <fullName evidence="2">histidine kinase</fullName>
        <ecNumber evidence="2">2.7.13.3</ecNumber>
    </recommendedName>
</protein>
<dbReference type="InterPro" id="IPR001789">
    <property type="entry name" value="Sig_transdc_resp-reg_receiver"/>
</dbReference>
<dbReference type="CDD" id="cd16922">
    <property type="entry name" value="HATPase_EvgS-ArcB-TorS-like"/>
    <property type="match status" value="1"/>
</dbReference>
<dbReference type="Gene3D" id="3.30.565.10">
    <property type="entry name" value="Histidine kinase-like ATPase, C-terminal domain"/>
    <property type="match status" value="1"/>
</dbReference>
<dbReference type="Pfam" id="PF00512">
    <property type="entry name" value="HisKA"/>
    <property type="match status" value="1"/>
</dbReference>
<dbReference type="SMART" id="SM00388">
    <property type="entry name" value="HisKA"/>
    <property type="match status" value="1"/>
</dbReference>
<dbReference type="PANTHER" id="PTHR45339:SF1">
    <property type="entry name" value="HYBRID SIGNAL TRANSDUCTION HISTIDINE KINASE J"/>
    <property type="match status" value="1"/>
</dbReference>
<evidence type="ECO:0000256" key="6">
    <source>
        <dbReference type="ARBA" id="ARBA00023012"/>
    </source>
</evidence>
<reference evidence="12 13" key="1">
    <citation type="submission" date="2019-01" db="EMBL/GenBank/DDBJ databases">
        <authorList>
            <person name="Chen W.-M."/>
        </authorList>
    </citation>
    <scope>NUCLEOTIDE SEQUENCE [LARGE SCALE GENOMIC DNA]</scope>
    <source>
        <strain evidence="12 13">BBQ-12</strain>
    </source>
</reference>
<dbReference type="AlphaFoldDB" id="A0A3S2U6U5"/>
<keyword evidence="3 8" id="KW-0597">Phosphoprotein</keyword>
<dbReference type="OrthoDB" id="9811889at2"/>
<name>A0A3S2U6U5_9FLAO</name>
<comment type="caution">
    <text evidence="12">The sequence shown here is derived from an EMBL/GenBank/DDBJ whole genome shotgun (WGS) entry which is preliminary data.</text>
</comment>
<dbReference type="SUPFAM" id="SSF47384">
    <property type="entry name" value="Homodimeric domain of signal transducing histidine kinase"/>
    <property type="match status" value="1"/>
</dbReference>
<dbReference type="InterPro" id="IPR036890">
    <property type="entry name" value="HATPase_C_sf"/>
</dbReference>
<dbReference type="PROSITE" id="PS50110">
    <property type="entry name" value="RESPONSE_REGULATORY"/>
    <property type="match status" value="1"/>
</dbReference>
<feature type="domain" description="Histidine kinase" evidence="10">
    <location>
        <begin position="336"/>
        <end position="557"/>
    </location>
</feature>
<keyword evidence="13" id="KW-1185">Reference proteome</keyword>
<dbReference type="Proteomes" id="UP000285211">
    <property type="component" value="Unassembled WGS sequence"/>
</dbReference>
<dbReference type="Gene3D" id="3.40.50.2300">
    <property type="match status" value="1"/>
</dbReference>
<dbReference type="CDD" id="cd17546">
    <property type="entry name" value="REC_hyHK_CKI1_RcsC-like"/>
    <property type="match status" value="1"/>
</dbReference>
<dbReference type="InterPro" id="IPR003661">
    <property type="entry name" value="HisK_dim/P_dom"/>
</dbReference>
<evidence type="ECO:0000259" key="10">
    <source>
        <dbReference type="PROSITE" id="PS50109"/>
    </source>
</evidence>
<feature type="modified residue" description="4-aspartylphosphate" evidence="8">
    <location>
        <position position="630"/>
    </location>
</feature>
<dbReference type="EC" id="2.7.13.3" evidence="2"/>
<dbReference type="EMBL" id="SACJ01000001">
    <property type="protein sequence ID" value="RVT80074.1"/>
    <property type="molecule type" value="Genomic_DNA"/>
</dbReference>
<dbReference type="Pfam" id="PF02518">
    <property type="entry name" value="HATPase_c"/>
    <property type="match status" value="1"/>
</dbReference>
<evidence type="ECO:0000256" key="9">
    <source>
        <dbReference type="SAM" id="Phobius"/>
    </source>
</evidence>
<dbReference type="InterPro" id="IPR004358">
    <property type="entry name" value="Sig_transdc_His_kin-like_C"/>
</dbReference>
<dbReference type="InterPro" id="IPR003594">
    <property type="entry name" value="HATPase_dom"/>
</dbReference>
<dbReference type="Gene3D" id="1.10.287.130">
    <property type="match status" value="1"/>
</dbReference>
<dbReference type="InterPro" id="IPR011006">
    <property type="entry name" value="CheY-like_superfamily"/>
</dbReference>
<feature type="domain" description="Response regulatory" evidence="11">
    <location>
        <begin position="580"/>
        <end position="694"/>
    </location>
</feature>
<comment type="catalytic activity">
    <reaction evidence="1">
        <text>ATP + protein L-histidine = ADP + protein N-phospho-L-histidine.</text>
        <dbReference type="EC" id="2.7.13.3"/>
    </reaction>
</comment>
<keyword evidence="9" id="KW-0812">Transmembrane</keyword>
<dbReference type="SMART" id="SM00387">
    <property type="entry name" value="HATPase_c"/>
    <property type="match status" value="1"/>
</dbReference>
<evidence type="ECO:0000256" key="4">
    <source>
        <dbReference type="ARBA" id="ARBA00022679"/>
    </source>
</evidence>
<organism evidence="12 13">
    <name type="scientific">Flavobacterium sufflavum</name>
    <dbReference type="NCBI Taxonomy" id="1921138"/>
    <lineage>
        <taxon>Bacteria</taxon>
        <taxon>Pseudomonadati</taxon>
        <taxon>Bacteroidota</taxon>
        <taxon>Flavobacteriia</taxon>
        <taxon>Flavobacteriales</taxon>
        <taxon>Flavobacteriaceae</taxon>
        <taxon>Flavobacterium</taxon>
    </lineage>
</organism>
<dbReference type="InterPro" id="IPR036097">
    <property type="entry name" value="HisK_dim/P_sf"/>
</dbReference>
<dbReference type="GO" id="GO:0000155">
    <property type="term" value="F:phosphorelay sensor kinase activity"/>
    <property type="evidence" value="ECO:0007669"/>
    <property type="project" value="InterPro"/>
</dbReference>
<dbReference type="SUPFAM" id="SSF55874">
    <property type="entry name" value="ATPase domain of HSP90 chaperone/DNA topoisomerase II/histidine kinase"/>
    <property type="match status" value="1"/>
</dbReference>
<evidence type="ECO:0000256" key="8">
    <source>
        <dbReference type="PROSITE-ProRule" id="PRU00169"/>
    </source>
</evidence>
<dbReference type="Pfam" id="PF05228">
    <property type="entry name" value="CHASE4"/>
    <property type="match status" value="1"/>
</dbReference>
<dbReference type="SMART" id="SM00448">
    <property type="entry name" value="REC"/>
    <property type="match status" value="1"/>
</dbReference>
<evidence type="ECO:0000259" key="11">
    <source>
        <dbReference type="PROSITE" id="PS50110"/>
    </source>
</evidence>
<dbReference type="PANTHER" id="PTHR45339">
    <property type="entry name" value="HYBRID SIGNAL TRANSDUCTION HISTIDINE KINASE J"/>
    <property type="match status" value="1"/>
</dbReference>
<dbReference type="CDD" id="cd00082">
    <property type="entry name" value="HisKA"/>
    <property type="match status" value="1"/>
</dbReference>
<evidence type="ECO:0000313" key="13">
    <source>
        <dbReference type="Proteomes" id="UP000285211"/>
    </source>
</evidence>
<proteinExistence type="predicted"/>
<evidence type="ECO:0000313" key="12">
    <source>
        <dbReference type="EMBL" id="RVT80074.1"/>
    </source>
</evidence>
<dbReference type="FunFam" id="3.30.565.10:FF:000006">
    <property type="entry name" value="Sensor histidine kinase WalK"/>
    <property type="match status" value="1"/>
</dbReference>
<keyword evidence="7 9" id="KW-0472">Membrane</keyword>
<feature type="transmembrane region" description="Helical" evidence="9">
    <location>
        <begin position="12"/>
        <end position="32"/>
    </location>
</feature>
<keyword evidence="9" id="KW-1133">Transmembrane helix</keyword>
<dbReference type="InterPro" id="IPR005467">
    <property type="entry name" value="His_kinase_dom"/>
</dbReference>
<dbReference type="RefSeq" id="WP_128193385.1">
    <property type="nucleotide sequence ID" value="NZ_SACJ01000001.1"/>
</dbReference>
<keyword evidence="6" id="KW-0902">Two-component regulatory system</keyword>
<dbReference type="InterPro" id="IPR007892">
    <property type="entry name" value="CHASE4"/>
</dbReference>
<sequence length="694" mass="79228">MILKKTSPKILFLIVSSSVVFLLFYAALFYYINKTEKEAYQNAVELFESKISTLLLLESKPILTAINNDTNWDEFVDFVATKNKAWYNETINNELKIYGADYLGVYDANKQFIMRTPTPVIKTLDFVPKQAMEYLDKIGIGKFYLRIPEGIVEVTGATIHASDDPFKNKTKTSGYFFAARLINGKFIKNLENITSSEIKILGAKEVVSEQRHVVSAVYPLRDSQNKLIGRFLFERKFEVYFENTLNILYAIIVVFILYLIMSIFYTQKLVYRPLYLVRKALERGNKSAINELKKTKGEFSYIGNLFEENNNQKLALIKAKIKAEEGDLLKASFLANLSHEIRTPMNAINGFTELILNTELTEKERIEYLNVIQNNGKNLVSIIDDLIEMSKIDSNQISPNFSEINLESCIVELYKTVKVTIPKSKPVKIKLIKSTLPAEYNIITDEIKLKQVIINLLTNAIKYTDEGLVTFSYEIDEKEGLIHFTIQDTGSGIDEDHHKHVFDRFKRVENDKSIKVGGLGLGLSISKAYIEILGGAISLESEVGVGSTFYFSIPLKYAKVEHIVVKSIREKESVKSENKVILIAEDDNINFLLFQKMMQNKGYEIIRAHDGQEAVDICINNSNIDLVLMDIKMPVMNGFEAIEQIRPIRPQLPIIAQTAYSSSEDKVKIMKAGFDDYITKPLNRERLFELIDKF</sequence>
<keyword evidence="4" id="KW-0808">Transferase</keyword>
<dbReference type="FunFam" id="1.10.287.130:FF:000001">
    <property type="entry name" value="Two-component sensor histidine kinase"/>
    <property type="match status" value="1"/>
</dbReference>
<evidence type="ECO:0000256" key="2">
    <source>
        <dbReference type="ARBA" id="ARBA00012438"/>
    </source>
</evidence>
<dbReference type="SUPFAM" id="SSF52172">
    <property type="entry name" value="CheY-like"/>
    <property type="match status" value="1"/>
</dbReference>
<dbReference type="PROSITE" id="PS50109">
    <property type="entry name" value="HIS_KIN"/>
    <property type="match status" value="1"/>
</dbReference>
<evidence type="ECO:0000256" key="7">
    <source>
        <dbReference type="ARBA" id="ARBA00023136"/>
    </source>
</evidence>
<dbReference type="PRINTS" id="PR00344">
    <property type="entry name" value="BCTRLSENSOR"/>
</dbReference>
<feature type="transmembrane region" description="Helical" evidence="9">
    <location>
        <begin position="247"/>
        <end position="266"/>
    </location>
</feature>
<evidence type="ECO:0000256" key="5">
    <source>
        <dbReference type="ARBA" id="ARBA00022777"/>
    </source>
</evidence>
<keyword evidence="5" id="KW-0418">Kinase</keyword>
<gene>
    <name evidence="12" type="ORF">EOD40_02890</name>
</gene>